<keyword evidence="2" id="KW-0614">Plasmid</keyword>
<feature type="transmembrane region" description="Helical" evidence="1">
    <location>
        <begin position="44"/>
        <end position="62"/>
    </location>
</feature>
<geneLocation type="plasmid" evidence="2 3">
    <name>pPlas1</name>
</geneLocation>
<reference evidence="2 3" key="1">
    <citation type="submission" date="2020-09" db="EMBL/GenBank/DDBJ databases">
        <title>Characterization of Paenibacillus peoriae strain ZF390 with broad-spectrum antimicrobial activity as a potential biocontrol agent.</title>
        <authorList>
            <person name="Li L."/>
            <person name="Zhao Y."/>
            <person name="Li B."/>
            <person name="Xie X."/>
        </authorList>
    </citation>
    <scope>NUCLEOTIDE SEQUENCE [LARGE SCALE GENOMIC DNA]</scope>
    <source>
        <strain evidence="2 3">ZF390</strain>
        <plasmid evidence="2 3">pPlas1</plasmid>
    </source>
</reference>
<keyword evidence="1" id="KW-0812">Transmembrane</keyword>
<sequence length="104" mass="10684">MVTFAAIAASVMGAVAMWLFVAGLTEALTELVKNLLPNLVKDKVTYVASIVIGVALAFVFGLNPFGLAGIGAYASTVIAGVLASRGANYLNGLLKKLGILQSNK</sequence>
<evidence type="ECO:0008006" key="4">
    <source>
        <dbReference type="Google" id="ProtNLM"/>
    </source>
</evidence>
<gene>
    <name evidence="2" type="ORF">IAQ67_29040</name>
</gene>
<proteinExistence type="predicted"/>
<keyword evidence="1" id="KW-0472">Membrane</keyword>
<feature type="transmembrane region" description="Helical" evidence="1">
    <location>
        <begin position="68"/>
        <end position="87"/>
    </location>
</feature>
<evidence type="ECO:0000313" key="2">
    <source>
        <dbReference type="EMBL" id="QNR70401.1"/>
    </source>
</evidence>
<protein>
    <recommendedName>
        <fullName evidence="4">Holin</fullName>
    </recommendedName>
</protein>
<organism evidence="2 3">
    <name type="scientific">Paenibacillus peoriae</name>
    <dbReference type="NCBI Taxonomy" id="59893"/>
    <lineage>
        <taxon>Bacteria</taxon>
        <taxon>Bacillati</taxon>
        <taxon>Bacillota</taxon>
        <taxon>Bacilli</taxon>
        <taxon>Bacillales</taxon>
        <taxon>Paenibacillaceae</taxon>
        <taxon>Paenibacillus</taxon>
    </lineage>
</organism>
<dbReference type="RefSeq" id="WP_190299708.1">
    <property type="nucleotide sequence ID" value="NZ_CP061173.1"/>
</dbReference>
<accession>A0A7H0YH43</accession>
<keyword evidence="1" id="KW-1133">Transmembrane helix</keyword>
<name>A0A7H0YH43_9BACL</name>
<evidence type="ECO:0000313" key="3">
    <source>
        <dbReference type="Proteomes" id="UP000516384"/>
    </source>
</evidence>
<dbReference type="EMBL" id="CP061173">
    <property type="protein sequence ID" value="QNR70401.1"/>
    <property type="molecule type" value="Genomic_DNA"/>
</dbReference>
<feature type="transmembrane region" description="Helical" evidence="1">
    <location>
        <begin position="6"/>
        <end position="24"/>
    </location>
</feature>
<dbReference type="Proteomes" id="UP000516384">
    <property type="component" value="Plasmid pPlas1"/>
</dbReference>
<evidence type="ECO:0000256" key="1">
    <source>
        <dbReference type="SAM" id="Phobius"/>
    </source>
</evidence>
<dbReference type="AlphaFoldDB" id="A0A7H0YH43"/>